<dbReference type="GO" id="GO:0009279">
    <property type="term" value="C:cell outer membrane"/>
    <property type="evidence" value="ECO:0007669"/>
    <property type="project" value="UniProtKB-UniRule"/>
</dbReference>
<gene>
    <name evidence="12" type="primary">bamA</name>
    <name evidence="12" type="ORF">HCT48_04770</name>
</gene>
<keyword evidence="2" id="KW-1134">Transmembrane beta strand</keyword>
<keyword evidence="13" id="KW-1185">Reference proteome</keyword>
<keyword evidence="5" id="KW-0677">Repeat</keyword>
<evidence type="ECO:0000256" key="5">
    <source>
        <dbReference type="ARBA" id="ARBA00022737"/>
    </source>
</evidence>
<feature type="chain" id="PRO_5037707215" description="Outer membrane protein assembly factor BamA" evidence="10">
    <location>
        <begin position="21"/>
        <end position="865"/>
    </location>
</feature>
<evidence type="ECO:0000256" key="1">
    <source>
        <dbReference type="ARBA" id="ARBA00004370"/>
    </source>
</evidence>
<keyword evidence="4 10" id="KW-0732">Signal</keyword>
<dbReference type="InterPro" id="IPR010827">
    <property type="entry name" value="BamA/TamA_POTRA"/>
</dbReference>
<keyword evidence="6 9" id="KW-0472">Membrane</keyword>
<dbReference type="GO" id="GO:0071709">
    <property type="term" value="P:membrane assembly"/>
    <property type="evidence" value="ECO:0007669"/>
    <property type="project" value="InterPro"/>
</dbReference>
<dbReference type="PANTHER" id="PTHR12815">
    <property type="entry name" value="SORTING AND ASSEMBLY MACHINERY SAMM50 PROTEIN FAMILY MEMBER"/>
    <property type="match status" value="1"/>
</dbReference>
<reference evidence="12" key="1">
    <citation type="submission" date="2020-03" db="EMBL/GenBank/DDBJ databases">
        <title>Spirochaetal bacteria isolated from arthropods constitute a novel genus Entomospira genus novum within the order Spirochaetales.</title>
        <authorList>
            <person name="Grana-Miraglia L."/>
            <person name="Sikutova S."/>
            <person name="Fingerle V."/>
            <person name="Sing A."/>
            <person name="Castillo-Ramirez S."/>
            <person name="Margos G."/>
            <person name="Rudolf I."/>
        </authorList>
    </citation>
    <scope>NUCLEOTIDE SEQUENCE</scope>
    <source>
        <strain evidence="12">BR149</strain>
    </source>
</reference>
<comment type="caution">
    <text evidence="12">The sequence shown here is derived from an EMBL/GenBank/DDBJ whole genome shotgun (WGS) entry which is preliminary data.</text>
</comment>
<organism evidence="12 13">
    <name type="scientific">Entomospira culicis</name>
    <dbReference type="NCBI Taxonomy" id="2719989"/>
    <lineage>
        <taxon>Bacteria</taxon>
        <taxon>Pseudomonadati</taxon>
        <taxon>Spirochaetota</taxon>
        <taxon>Spirochaetia</taxon>
        <taxon>Spirochaetales</taxon>
        <taxon>Spirochaetaceae</taxon>
        <taxon>Entomospira</taxon>
    </lineage>
</organism>
<dbReference type="Gene3D" id="2.40.160.50">
    <property type="entry name" value="membrane protein fhac: a member of the omp85/tpsb transporter family"/>
    <property type="match status" value="1"/>
</dbReference>
<keyword evidence="9" id="KW-1133">Transmembrane helix</keyword>
<evidence type="ECO:0000313" key="13">
    <source>
        <dbReference type="Proteomes" id="UP000778951"/>
    </source>
</evidence>
<dbReference type="Pfam" id="PF07244">
    <property type="entry name" value="POTRA"/>
    <property type="match status" value="3"/>
</dbReference>
<dbReference type="AlphaFoldDB" id="A0A968GI85"/>
<comment type="subcellular location">
    <subcellularLocation>
        <location evidence="1">Membrane</location>
    </subcellularLocation>
</comment>
<feature type="domain" description="POTRA" evidence="11">
    <location>
        <begin position="363"/>
        <end position="436"/>
    </location>
</feature>
<evidence type="ECO:0000259" key="11">
    <source>
        <dbReference type="PROSITE" id="PS51779"/>
    </source>
</evidence>
<dbReference type="RefSeq" id="WP_167695614.1">
    <property type="nucleotide sequence ID" value="NZ_CP118181.1"/>
</dbReference>
<evidence type="ECO:0000256" key="4">
    <source>
        <dbReference type="ARBA" id="ARBA00022729"/>
    </source>
</evidence>
<dbReference type="InterPro" id="IPR039910">
    <property type="entry name" value="D15-like"/>
</dbReference>
<dbReference type="NCBIfam" id="TIGR03303">
    <property type="entry name" value="OM_YaeT"/>
    <property type="match status" value="1"/>
</dbReference>
<keyword evidence="7" id="KW-0998">Cell outer membrane</keyword>
<dbReference type="PROSITE" id="PS51779">
    <property type="entry name" value="POTRA"/>
    <property type="match status" value="1"/>
</dbReference>
<evidence type="ECO:0000256" key="10">
    <source>
        <dbReference type="SAM" id="SignalP"/>
    </source>
</evidence>
<name>A0A968GI85_9SPIO</name>
<evidence type="ECO:0000256" key="8">
    <source>
        <dbReference type="NCBIfam" id="TIGR03303"/>
    </source>
</evidence>
<protein>
    <recommendedName>
        <fullName evidence="8">Outer membrane protein assembly factor BamA</fullName>
    </recommendedName>
</protein>
<dbReference type="Pfam" id="PF01103">
    <property type="entry name" value="Omp85"/>
    <property type="match status" value="1"/>
</dbReference>
<proteinExistence type="predicted"/>
<accession>A0A968GI85</accession>
<evidence type="ECO:0000256" key="7">
    <source>
        <dbReference type="ARBA" id="ARBA00023237"/>
    </source>
</evidence>
<evidence type="ECO:0000256" key="3">
    <source>
        <dbReference type="ARBA" id="ARBA00022692"/>
    </source>
</evidence>
<dbReference type="Proteomes" id="UP000778951">
    <property type="component" value="Unassembled WGS sequence"/>
</dbReference>
<dbReference type="InterPro" id="IPR034746">
    <property type="entry name" value="POTRA"/>
</dbReference>
<feature type="transmembrane region" description="Helical" evidence="9">
    <location>
        <begin position="802"/>
        <end position="824"/>
    </location>
</feature>
<dbReference type="EMBL" id="JAATLM010000001">
    <property type="protein sequence ID" value="NIZ69527.1"/>
    <property type="molecule type" value="Genomic_DNA"/>
</dbReference>
<dbReference type="PANTHER" id="PTHR12815:SF47">
    <property type="entry name" value="TRANSLOCATION AND ASSEMBLY MODULE SUBUNIT TAMA"/>
    <property type="match status" value="1"/>
</dbReference>
<feature type="signal peptide" evidence="10">
    <location>
        <begin position="1"/>
        <end position="20"/>
    </location>
</feature>
<dbReference type="InterPro" id="IPR023707">
    <property type="entry name" value="OM_assembly_BamA"/>
</dbReference>
<dbReference type="InterPro" id="IPR000184">
    <property type="entry name" value="Bac_surfAg_D15"/>
</dbReference>
<evidence type="ECO:0000256" key="6">
    <source>
        <dbReference type="ARBA" id="ARBA00023136"/>
    </source>
</evidence>
<evidence type="ECO:0000256" key="2">
    <source>
        <dbReference type="ARBA" id="ARBA00022452"/>
    </source>
</evidence>
<sequence length="865" mass="98832">MKKVLFYILFLFTIQQVLFAQDASEAVGKTISDIRMNGLVNYKATEFKGIFSSYIGRAFDFDLLTRIETDLFATGYFSSVEAFADQVSDPGNLILVFNVVEIPLIQEIRFRGGARFKGKFTDHIDIKAKEPFSRARIFSSERRLRQALIDAGFVDATVSVEDSQLSNGNYIITFVITEGIIQIVEEIRFQGLDEFFQADRGRERRLRNALSQQPKKILKKGIYQATLVENDRQIILSYLQMNGYLDAIVSPNTIIDHRLDEDKGTDYLTITYVVEPGDIWLFGGVTITGNTLYTTEELLKVFELFPIGEVLDYNSFIQTFEYVFKGIYNRDGYAYNQYQIVQDRNQETKEIIFTIYIQEMDRAHIESITFTGNTKTRDNVIQRELEFNVGDIYSSAKLERSFRNLMQTGYFEGIIPSVNNGSDAGLVHVGFDVQEGRTTELMFGLNIGGNVGDFPISGMLGYGDNNLFGRGYVGKIDLQANANQISATARFFNPRFLDTRWGLGGNAGYVWNKGITRQGWDDIPHNQSGGYVFRATTEYEGVSYPAGSYFPVNRPPTFEEISTYGLIPDYQFFPSNIAPMVFQQHEMRFGVSTGYIQPLPVGALRFTTGFDFWWTYTTYDEHVRPALNEISDGYRRWVFGDALWANVAWENRNNIQTPTDGFVLSQSMMVSGGVLGGQRTFLKSQTRFDYYLPLPEVKFSKKENAWSMRWNIKFRTAFSWLGAQGRFGLVGAADQWFRLDGMFFGRGWGDLSPAGRLLWDNSVEFRLPLLGNLLWWDTFIDMIWLWEDERFLIQDNAMRRGFYGAIGTGFRVAIPSFPIAIYLIKRFRVNDAGSPEGFFNWNPGLAPTWRGPGLDLAIVFSIDMY</sequence>
<dbReference type="Gene3D" id="3.10.20.310">
    <property type="entry name" value="membrane protein fhac"/>
    <property type="match status" value="5"/>
</dbReference>
<evidence type="ECO:0000256" key="9">
    <source>
        <dbReference type="SAM" id="Phobius"/>
    </source>
</evidence>
<evidence type="ECO:0000313" key="12">
    <source>
        <dbReference type="EMBL" id="NIZ69527.1"/>
    </source>
</evidence>
<keyword evidence="3 9" id="KW-0812">Transmembrane</keyword>